<protein>
    <recommendedName>
        <fullName evidence="15">ATP synthase subunit b</fullName>
    </recommendedName>
    <alternativeName>
        <fullName evidence="15">ATP synthase F(0) sector subunit b</fullName>
    </alternativeName>
    <alternativeName>
        <fullName evidence="15">ATPase subunit I</fullName>
    </alternativeName>
    <alternativeName>
        <fullName evidence="15">F-type ATPase subunit b</fullName>
        <shortName evidence="15">F-ATPase subunit b</shortName>
    </alternativeName>
</protein>
<sequence length="163" mass="18151">MGIFAAPETWVLVSFIIFVAIVLYLKVPARVTAALDARAARIRAELEEAQRLREEAQSLLAEYQRKRREAEKEAEDILTLAREEADRLKLEARRQLEEMIARRTRMAELKISQAEAQAVADVRAAAADAAIAAAERILAEKVSGKAATALVADSIEQVKRRLQ</sequence>
<keyword evidence="11 15" id="KW-0066">ATP synthesis</keyword>
<evidence type="ECO:0000256" key="12">
    <source>
        <dbReference type="ARBA" id="ARBA00025198"/>
    </source>
</evidence>
<dbReference type="InterPro" id="IPR050059">
    <property type="entry name" value="ATP_synthase_B_chain"/>
</dbReference>
<evidence type="ECO:0000256" key="15">
    <source>
        <dbReference type="HAMAP-Rule" id="MF_01398"/>
    </source>
</evidence>
<evidence type="ECO:0000256" key="2">
    <source>
        <dbReference type="ARBA" id="ARBA00005513"/>
    </source>
</evidence>
<evidence type="ECO:0000256" key="11">
    <source>
        <dbReference type="ARBA" id="ARBA00023310"/>
    </source>
</evidence>
<keyword evidence="3 15" id="KW-0813">Transport</keyword>
<dbReference type="Proteomes" id="UP000295678">
    <property type="component" value="Unassembled WGS sequence"/>
</dbReference>
<dbReference type="InterPro" id="IPR002146">
    <property type="entry name" value="ATP_synth_b/b'su_bac/chlpt"/>
</dbReference>
<keyword evidence="19" id="KW-1185">Reference proteome</keyword>
<comment type="function">
    <text evidence="12 15">F(1)F(0) ATP synthase produces ATP from ADP in the presence of a proton or sodium gradient. F-type ATPases consist of two structural domains, F(1) containing the extramembraneous catalytic core and F(0) containing the membrane proton channel, linked together by a central stalk and a peripheral stalk. During catalysis, ATP synthesis in the catalytic domain of F(1) is coupled via a rotary mechanism of the central stalk subunits to proton translocation.</text>
</comment>
<dbReference type="OrthoDB" id="8479836at2"/>
<feature type="transmembrane region" description="Helical" evidence="15">
    <location>
        <begin position="6"/>
        <end position="25"/>
    </location>
</feature>
<dbReference type="GO" id="GO:0046961">
    <property type="term" value="F:proton-transporting ATPase activity, rotational mechanism"/>
    <property type="evidence" value="ECO:0007669"/>
    <property type="project" value="TreeGrafter"/>
</dbReference>
<evidence type="ECO:0000256" key="9">
    <source>
        <dbReference type="ARBA" id="ARBA00023065"/>
    </source>
</evidence>
<dbReference type="GO" id="GO:0046933">
    <property type="term" value="F:proton-transporting ATP synthase activity, rotational mechanism"/>
    <property type="evidence" value="ECO:0007669"/>
    <property type="project" value="UniProtKB-UniRule"/>
</dbReference>
<dbReference type="PANTHER" id="PTHR33445:SF1">
    <property type="entry name" value="ATP SYNTHASE SUBUNIT B"/>
    <property type="match status" value="1"/>
</dbReference>
<accession>A0A4R3MG08</accession>
<dbReference type="AlphaFoldDB" id="A0A4R3MG08"/>
<evidence type="ECO:0000313" key="18">
    <source>
        <dbReference type="EMBL" id="TCT12092.1"/>
    </source>
</evidence>
<evidence type="ECO:0000256" key="10">
    <source>
        <dbReference type="ARBA" id="ARBA00023136"/>
    </source>
</evidence>
<evidence type="ECO:0000256" key="14">
    <source>
        <dbReference type="ARBA" id="ARBA00025830"/>
    </source>
</evidence>
<evidence type="ECO:0000313" key="19">
    <source>
        <dbReference type="Proteomes" id="UP000295678"/>
    </source>
</evidence>
<keyword evidence="4 15" id="KW-1003">Cell membrane</keyword>
<keyword evidence="8 15" id="KW-1133">Transmembrane helix</keyword>
<dbReference type="GO" id="GO:0045259">
    <property type="term" value="C:proton-transporting ATP synthase complex"/>
    <property type="evidence" value="ECO:0007669"/>
    <property type="project" value="UniProtKB-KW"/>
</dbReference>
<feature type="coiled-coil region" evidence="17">
    <location>
        <begin position="32"/>
        <end position="102"/>
    </location>
</feature>
<keyword evidence="6 15" id="KW-0812">Transmembrane</keyword>
<gene>
    <name evidence="15" type="primary">atpF</name>
    <name evidence="18" type="ORF">EDC22_103407</name>
</gene>
<dbReference type="RefSeq" id="WP_132805969.1">
    <property type="nucleotide sequence ID" value="NZ_SMAK01000003.1"/>
</dbReference>
<evidence type="ECO:0000256" key="17">
    <source>
        <dbReference type="SAM" id="Coils"/>
    </source>
</evidence>
<evidence type="ECO:0000256" key="8">
    <source>
        <dbReference type="ARBA" id="ARBA00022989"/>
    </source>
</evidence>
<comment type="similarity">
    <text evidence="2 15 16">Belongs to the ATPase B chain family.</text>
</comment>
<keyword evidence="17" id="KW-0175">Coiled coil</keyword>
<comment type="subcellular location">
    <subcellularLocation>
        <location evidence="1">Cell inner membrane</location>
        <topology evidence="1">Single-pass membrane protein</topology>
    </subcellularLocation>
    <subcellularLocation>
        <location evidence="15">Cell membrane</location>
        <topology evidence="15">Single-pass membrane protein</topology>
    </subcellularLocation>
</comment>
<keyword evidence="10 15" id="KW-0472">Membrane</keyword>
<evidence type="ECO:0000256" key="3">
    <source>
        <dbReference type="ARBA" id="ARBA00022448"/>
    </source>
</evidence>
<evidence type="ECO:0000256" key="5">
    <source>
        <dbReference type="ARBA" id="ARBA00022547"/>
    </source>
</evidence>
<comment type="function">
    <text evidence="13">Component of the F(0) channel, it forms part of the peripheral stalk, linking F(1) to F(0). The b'-subunit is a diverged and duplicated form of b found in plants and photosynthetic bacteria.</text>
</comment>
<comment type="caution">
    <text evidence="18">The sequence shown here is derived from an EMBL/GenBank/DDBJ whole genome shotgun (WGS) entry which is preliminary data.</text>
</comment>
<dbReference type="EMBL" id="SMAK01000003">
    <property type="protein sequence ID" value="TCT12092.1"/>
    <property type="molecule type" value="Genomic_DNA"/>
</dbReference>
<dbReference type="Pfam" id="PF00430">
    <property type="entry name" value="ATP-synt_B"/>
    <property type="match status" value="1"/>
</dbReference>
<evidence type="ECO:0000256" key="13">
    <source>
        <dbReference type="ARBA" id="ARBA00025614"/>
    </source>
</evidence>
<name>A0A4R3MG08_9HYPH</name>
<proteinExistence type="inferred from homology"/>
<dbReference type="HAMAP" id="MF_01398">
    <property type="entry name" value="ATP_synth_b_bprime"/>
    <property type="match status" value="1"/>
</dbReference>
<comment type="subunit">
    <text evidence="14 15">F-type ATPases have 2 components, F(1) - the catalytic core - and F(0) - the membrane proton channel. F(1) has five subunits: alpha(3), beta(3), gamma(1), delta(1), epsilon(1). F(0) has three main subunits: a(1), b(2) and c(10-14). The alpha and beta chains form an alternating ring which encloses part of the gamma chain. F(1) is attached to F(0) by a central stalk formed by the gamma and epsilon chains, while a peripheral stalk is formed by the delta and b chains.</text>
</comment>
<dbReference type="CDD" id="cd06503">
    <property type="entry name" value="ATP-synt_Fo_b"/>
    <property type="match status" value="1"/>
</dbReference>
<keyword evidence="7 15" id="KW-0375">Hydrogen ion transport</keyword>
<evidence type="ECO:0000256" key="4">
    <source>
        <dbReference type="ARBA" id="ARBA00022475"/>
    </source>
</evidence>
<evidence type="ECO:0000256" key="7">
    <source>
        <dbReference type="ARBA" id="ARBA00022781"/>
    </source>
</evidence>
<keyword evidence="5 15" id="KW-0138">CF(0)</keyword>
<dbReference type="GO" id="GO:0005886">
    <property type="term" value="C:plasma membrane"/>
    <property type="evidence" value="ECO:0007669"/>
    <property type="project" value="UniProtKB-SubCell"/>
</dbReference>
<reference evidence="18 19" key="1">
    <citation type="submission" date="2019-03" db="EMBL/GenBank/DDBJ databases">
        <title>Genomic Encyclopedia of Type Strains, Phase IV (KMG-IV): sequencing the most valuable type-strain genomes for metagenomic binning, comparative biology and taxonomic classification.</title>
        <authorList>
            <person name="Goeker M."/>
        </authorList>
    </citation>
    <scope>NUCLEOTIDE SEQUENCE [LARGE SCALE GENOMIC DNA]</scope>
    <source>
        <strain evidence="18 19">DSM 19345</strain>
    </source>
</reference>
<keyword evidence="9 15" id="KW-0406">Ion transport</keyword>
<evidence type="ECO:0000256" key="16">
    <source>
        <dbReference type="RuleBase" id="RU003848"/>
    </source>
</evidence>
<evidence type="ECO:0000256" key="6">
    <source>
        <dbReference type="ARBA" id="ARBA00022692"/>
    </source>
</evidence>
<dbReference type="PANTHER" id="PTHR33445">
    <property type="entry name" value="ATP SYNTHASE SUBUNIT B', CHLOROPLASTIC"/>
    <property type="match status" value="1"/>
</dbReference>
<organism evidence="18 19">
    <name type="scientific">Tepidamorphus gemmatus</name>
    <dbReference type="NCBI Taxonomy" id="747076"/>
    <lineage>
        <taxon>Bacteria</taxon>
        <taxon>Pseudomonadati</taxon>
        <taxon>Pseudomonadota</taxon>
        <taxon>Alphaproteobacteria</taxon>
        <taxon>Hyphomicrobiales</taxon>
        <taxon>Tepidamorphaceae</taxon>
        <taxon>Tepidamorphus</taxon>
    </lineage>
</organism>
<evidence type="ECO:0000256" key="1">
    <source>
        <dbReference type="ARBA" id="ARBA00004377"/>
    </source>
</evidence>